<dbReference type="Proteomes" id="UP000824193">
    <property type="component" value="Unassembled WGS sequence"/>
</dbReference>
<gene>
    <name evidence="1" type="ORF">H9865_01905</name>
</gene>
<dbReference type="InterPro" id="IPR009499">
    <property type="entry name" value="AllG-like"/>
</dbReference>
<dbReference type="EMBL" id="DXFW01000004">
    <property type="protein sequence ID" value="HIX04855.1"/>
    <property type="molecule type" value="Genomic_DNA"/>
</dbReference>
<comment type="caution">
    <text evidence="1">The sequence shown here is derived from an EMBL/GenBank/DDBJ whole genome shotgun (WGS) entry which is preliminary data.</text>
</comment>
<proteinExistence type="predicted"/>
<evidence type="ECO:0000313" key="2">
    <source>
        <dbReference type="Proteomes" id="UP000824193"/>
    </source>
</evidence>
<dbReference type="Gene3D" id="1.10.10.660">
    <property type="entry name" value="conserved protein of unknown function from Enterococcus faecalis V583"/>
    <property type="match status" value="1"/>
</dbReference>
<dbReference type="Pfam" id="PF06545">
    <property type="entry name" value="AllG"/>
    <property type="match status" value="1"/>
</dbReference>
<accession>A0A9D2ADF2</accession>
<protein>
    <submittedName>
        <fullName evidence="1">DUF1116 domain-containing protein</fullName>
    </submittedName>
</protein>
<reference evidence="1" key="1">
    <citation type="journal article" date="2021" name="PeerJ">
        <title>Extensive microbial diversity within the chicken gut microbiome revealed by metagenomics and culture.</title>
        <authorList>
            <person name="Gilroy R."/>
            <person name="Ravi A."/>
            <person name="Getino M."/>
            <person name="Pursley I."/>
            <person name="Horton D.L."/>
            <person name="Alikhan N.F."/>
            <person name="Baker D."/>
            <person name="Gharbi K."/>
            <person name="Hall N."/>
            <person name="Watson M."/>
            <person name="Adriaenssens E.M."/>
            <person name="Foster-Nyarko E."/>
            <person name="Jarju S."/>
            <person name="Secka A."/>
            <person name="Antonio M."/>
            <person name="Oren A."/>
            <person name="Chaudhuri R.R."/>
            <person name="La Ragione R."/>
            <person name="Hildebrand F."/>
            <person name="Pallen M.J."/>
        </authorList>
    </citation>
    <scope>NUCLEOTIDE SEQUENCE</scope>
    <source>
        <strain evidence="1">2239</strain>
    </source>
</reference>
<dbReference type="InterPro" id="IPR024033">
    <property type="entry name" value="OXTCase_su_AllG_h-dom"/>
</dbReference>
<organism evidence="1 2">
    <name type="scientific">Candidatus Allofournierella pullicola</name>
    <dbReference type="NCBI Taxonomy" id="2838596"/>
    <lineage>
        <taxon>Bacteria</taxon>
        <taxon>Bacillati</taxon>
        <taxon>Bacillota</taxon>
        <taxon>Clostridia</taxon>
        <taxon>Eubacteriales</taxon>
        <taxon>Oscillospiraceae</taxon>
        <taxon>Allofournierella</taxon>
    </lineage>
</organism>
<evidence type="ECO:0000313" key="1">
    <source>
        <dbReference type="EMBL" id="HIX04855.1"/>
    </source>
</evidence>
<dbReference type="Gene3D" id="3.90.1700.10">
    <property type="entry name" value="v583 domain like"/>
    <property type="match status" value="1"/>
</dbReference>
<sequence>MSEQNLFGSELHILNVGTPLFQKEIARQQVPCLHVDWKPAAGGDPVLIDALDRLLEDPEVDEANRIAAEKIKNAHPVLVDIDQAIRVIPGMTPKTILHAGPPIAYKDMCGPMRGAIMGALMYEGLAATAEEADALAASGEITFSPCHEHHAVGPMAGIISPSMPVHVVKNVTDGNCSYATVNEGLGKVLRFGANSPEVLDRLRYIQNEFMPVLKQVIALAGGVDLKNLTAQALNMGDECHNRNKAATALLIRDLLPYFLDDSIDQAAAKKALAFMRGNEHYFLNLSMPACKSMLEAAHGVPKSTVVTVMARNGVEFGIKVSGMPADMWFTGPAQMVEGLMFPGFDESDAAPDLGDSAITETTGIGGFAMAAAPSIVQFVGGSVSDALTYSTQMYDITTSENPSYSLPPLDFRGAATGIDVRKVLASGILPVINTGMAHKEAGVGQVGAGIVHPPVLCFEKAVAACADAYEKG</sequence>
<dbReference type="AlphaFoldDB" id="A0A9D2ADF2"/>
<name>A0A9D2ADF2_9FIRM</name>
<reference evidence="1" key="2">
    <citation type="submission" date="2021-04" db="EMBL/GenBank/DDBJ databases">
        <authorList>
            <person name="Gilroy R."/>
        </authorList>
    </citation>
    <scope>NUCLEOTIDE SEQUENCE</scope>
    <source>
        <strain evidence="1">2239</strain>
    </source>
</reference>
<dbReference type="Gene3D" id="3.90.1710.10">
    <property type="entry name" value="Enterococcus faecalis V583 domain"/>
    <property type="match status" value="1"/>
</dbReference>
<dbReference type="Gene3D" id="3.40.50.720">
    <property type="entry name" value="NAD(P)-binding Rossmann-like Domain"/>
    <property type="match status" value="1"/>
</dbReference>